<protein>
    <submittedName>
        <fullName evidence="1">Uncharacterized protein</fullName>
    </submittedName>
</protein>
<organism evidence="1 2">
    <name type="scientific">Leptotrombidium deliense</name>
    <dbReference type="NCBI Taxonomy" id="299467"/>
    <lineage>
        <taxon>Eukaryota</taxon>
        <taxon>Metazoa</taxon>
        <taxon>Ecdysozoa</taxon>
        <taxon>Arthropoda</taxon>
        <taxon>Chelicerata</taxon>
        <taxon>Arachnida</taxon>
        <taxon>Acari</taxon>
        <taxon>Acariformes</taxon>
        <taxon>Trombidiformes</taxon>
        <taxon>Prostigmata</taxon>
        <taxon>Anystina</taxon>
        <taxon>Parasitengona</taxon>
        <taxon>Trombiculoidea</taxon>
        <taxon>Trombiculidae</taxon>
        <taxon>Leptotrombidium</taxon>
    </lineage>
</organism>
<sequence length="156" mass="17974">YCAPERFTGECLPNGIRCKVHDDCCDKNCVRYYEYNIIICARVNMSDDSNECIIIDEKCESDEQCCSNNCVDFYKFGVKLCRPLYATDECLPNRIACKKNDDCCSNNCVNYKEYGIIVCRPSIAILNFEMSSRLNELNGILMKANFDCLLHLVEKY</sequence>
<keyword evidence="2" id="KW-1185">Reference proteome</keyword>
<reference evidence="1 2" key="1">
    <citation type="journal article" date="2018" name="Gigascience">
        <title>Genomes of trombidid mites reveal novel predicted allergens and laterally-transferred genes associated with secondary metabolism.</title>
        <authorList>
            <person name="Dong X."/>
            <person name="Chaisiri K."/>
            <person name="Xia D."/>
            <person name="Armstrong S.D."/>
            <person name="Fang Y."/>
            <person name="Donnelly M.J."/>
            <person name="Kadowaki T."/>
            <person name="McGarry J.W."/>
            <person name="Darby A.C."/>
            <person name="Makepeace B.L."/>
        </authorList>
    </citation>
    <scope>NUCLEOTIDE SEQUENCE [LARGE SCALE GENOMIC DNA]</scope>
    <source>
        <strain evidence="1">UoL-UT</strain>
    </source>
</reference>
<evidence type="ECO:0000313" key="1">
    <source>
        <dbReference type="EMBL" id="RWS19319.1"/>
    </source>
</evidence>
<gene>
    <name evidence="1" type="ORF">B4U80_14459</name>
</gene>
<comment type="caution">
    <text evidence="1">The sequence shown here is derived from an EMBL/GenBank/DDBJ whole genome shotgun (WGS) entry which is preliminary data.</text>
</comment>
<feature type="non-terminal residue" evidence="1">
    <location>
        <position position="1"/>
    </location>
</feature>
<dbReference type="VEuPathDB" id="VectorBase:LDEU012721"/>
<dbReference type="EMBL" id="NCKV01027659">
    <property type="protein sequence ID" value="RWS19319.1"/>
    <property type="molecule type" value="Genomic_DNA"/>
</dbReference>
<accession>A0A443RW72</accession>
<dbReference type="AlphaFoldDB" id="A0A443RW72"/>
<evidence type="ECO:0000313" key="2">
    <source>
        <dbReference type="Proteomes" id="UP000288716"/>
    </source>
</evidence>
<name>A0A443RW72_9ACAR</name>
<proteinExistence type="predicted"/>
<dbReference type="Proteomes" id="UP000288716">
    <property type="component" value="Unassembled WGS sequence"/>
</dbReference>